<keyword evidence="2" id="KW-1185">Reference proteome</keyword>
<dbReference type="RefSeq" id="WP_302077073.1">
    <property type="nucleotide sequence ID" value="NZ_JAUKWQ010000003.1"/>
</dbReference>
<name>A0ABT8SWU8_9HYPH</name>
<comment type="caution">
    <text evidence="1">The sequence shown here is derived from an EMBL/GenBank/DDBJ whole genome shotgun (WGS) entry which is preliminary data.</text>
</comment>
<dbReference type="Proteomes" id="UP001169006">
    <property type="component" value="Unassembled WGS sequence"/>
</dbReference>
<sequence length="106" mass="11624">MQISFEERLDLAAQIMDRLIDQNHSLTSRVIALENVLALLIAHQFRDAGTADDDLGRFGAEVSGTAIRIADLSHREFGGTGYAPVEVSTTMERILSMAEGLIDAHR</sequence>
<proteinExistence type="predicted"/>
<organism evidence="1 2">
    <name type="scientific">Rhizobium oryzicola</name>
    <dbReference type="NCBI Taxonomy" id="1232668"/>
    <lineage>
        <taxon>Bacteria</taxon>
        <taxon>Pseudomonadati</taxon>
        <taxon>Pseudomonadota</taxon>
        <taxon>Alphaproteobacteria</taxon>
        <taxon>Hyphomicrobiales</taxon>
        <taxon>Rhizobiaceae</taxon>
        <taxon>Rhizobium/Agrobacterium group</taxon>
        <taxon>Rhizobium</taxon>
    </lineage>
</organism>
<reference evidence="1" key="1">
    <citation type="journal article" date="2015" name="Int. J. Syst. Evol. Microbiol.">
        <title>Rhizobium oryzicola sp. nov., potential plant-growth-promoting endophytic bacteria isolated from rice roots.</title>
        <authorList>
            <person name="Zhang X.X."/>
            <person name="Gao J.S."/>
            <person name="Cao Y.H."/>
            <person name="Sheirdil R.A."/>
            <person name="Wang X.C."/>
            <person name="Zhang L."/>
        </authorList>
    </citation>
    <scope>NUCLEOTIDE SEQUENCE</scope>
    <source>
        <strain evidence="1">05753</strain>
    </source>
</reference>
<reference evidence="1" key="2">
    <citation type="submission" date="2023-07" db="EMBL/GenBank/DDBJ databases">
        <authorList>
            <person name="Sun H."/>
        </authorList>
    </citation>
    <scope>NUCLEOTIDE SEQUENCE</scope>
    <source>
        <strain evidence="1">05753</strain>
    </source>
</reference>
<accession>A0ABT8SWU8</accession>
<gene>
    <name evidence="1" type="ORF">Q2T52_12530</name>
</gene>
<protein>
    <submittedName>
        <fullName evidence="1">Uncharacterized protein</fullName>
    </submittedName>
</protein>
<evidence type="ECO:0000313" key="2">
    <source>
        <dbReference type="Proteomes" id="UP001169006"/>
    </source>
</evidence>
<evidence type="ECO:0000313" key="1">
    <source>
        <dbReference type="EMBL" id="MDO1582909.1"/>
    </source>
</evidence>
<dbReference type="EMBL" id="JAUKWQ010000003">
    <property type="protein sequence ID" value="MDO1582909.1"/>
    <property type="molecule type" value="Genomic_DNA"/>
</dbReference>